<dbReference type="AlphaFoldDB" id="A0A449BEC4"/>
<dbReference type="STRING" id="1278311.GCA_000428705_01337"/>
<dbReference type="GO" id="GO:0032259">
    <property type="term" value="P:methylation"/>
    <property type="evidence" value="ECO:0007669"/>
    <property type="project" value="UniProtKB-KW"/>
</dbReference>
<dbReference type="GO" id="GO:0008168">
    <property type="term" value="F:methyltransferase activity"/>
    <property type="evidence" value="ECO:0007669"/>
    <property type="project" value="UniProtKB-KW"/>
</dbReference>
<dbReference type="Proteomes" id="UP000289841">
    <property type="component" value="Chromosome"/>
</dbReference>
<name>A0A449BEC4_HAPAX</name>
<dbReference type="Gene3D" id="3.40.50.150">
    <property type="entry name" value="Vaccinia Virus protein VP39"/>
    <property type="match status" value="1"/>
</dbReference>
<accession>A0A449BEC4</accession>
<evidence type="ECO:0000313" key="2">
    <source>
        <dbReference type="Proteomes" id="UP000289841"/>
    </source>
</evidence>
<dbReference type="KEGG" id="aaxa:NCTC10138_01160"/>
<dbReference type="EMBL" id="LR215048">
    <property type="protein sequence ID" value="VEU80778.1"/>
    <property type="molecule type" value="Genomic_DNA"/>
</dbReference>
<evidence type="ECO:0000313" key="1">
    <source>
        <dbReference type="EMBL" id="VEU80778.1"/>
    </source>
</evidence>
<dbReference type="OrthoDB" id="9792989at2"/>
<dbReference type="Pfam" id="PF06962">
    <property type="entry name" value="rRNA_methylase"/>
    <property type="match status" value="1"/>
</dbReference>
<dbReference type="InterPro" id="IPR010719">
    <property type="entry name" value="MnmM_MeTrfase"/>
</dbReference>
<proteinExistence type="predicted"/>
<gene>
    <name evidence="1" type="ORF">NCTC10138_01160</name>
</gene>
<organism evidence="1 2">
    <name type="scientific">Haploplasma axanthum</name>
    <name type="common">Acholeplasma axanthum</name>
    <dbReference type="NCBI Taxonomy" id="29552"/>
    <lineage>
        <taxon>Bacteria</taxon>
        <taxon>Bacillati</taxon>
        <taxon>Mycoplasmatota</taxon>
        <taxon>Mollicutes</taxon>
        <taxon>Acholeplasmatales</taxon>
        <taxon>Acholeplasmataceae</taxon>
        <taxon>Haploplasma</taxon>
    </lineage>
</organism>
<dbReference type="RefSeq" id="WP_026390785.1">
    <property type="nucleotide sequence ID" value="NZ_LR215048.1"/>
</dbReference>
<dbReference type="SUPFAM" id="SSF53335">
    <property type="entry name" value="S-adenosyl-L-methionine-dependent methyltransferases"/>
    <property type="match status" value="1"/>
</dbReference>
<keyword evidence="1" id="KW-0808">Transferase</keyword>
<keyword evidence="1" id="KW-0489">Methyltransferase</keyword>
<sequence length="178" mass="20274">MQRNIVDLTHLLLLDYLNKDTIAIDMTLGNGFDTLFLAKKSKHVYSYDIQEKAFLNSKKLLDENKITNVTFLKESHNNIDKLNVDYQLVLFNLGYLPGSDKTITTLSETTIDAISKVLVKDSLKVLAIVIYRGHTEGQIEDLKIIDLLKSVNDSFKVTKLETLNTKKPSPYLILIEKK</sequence>
<keyword evidence="2" id="KW-1185">Reference proteome</keyword>
<reference evidence="1 2" key="1">
    <citation type="submission" date="2019-01" db="EMBL/GenBank/DDBJ databases">
        <authorList>
            <consortium name="Pathogen Informatics"/>
        </authorList>
    </citation>
    <scope>NUCLEOTIDE SEQUENCE [LARGE SCALE GENOMIC DNA]</scope>
    <source>
        <strain evidence="1 2">NCTC10138</strain>
    </source>
</reference>
<protein>
    <submittedName>
        <fullName evidence="1">Putative methyltransferase</fullName>
    </submittedName>
</protein>
<dbReference type="PANTHER" id="PTHR35276">
    <property type="entry name" value="S-ADENOSYL-L-METHIONINE-DEPENDENT METHYLTRANSFERASES SUPERFAMILY PROTEIN"/>
    <property type="match status" value="1"/>
</dbReference>
<dbReference type="PANTHER" id="PTHR35276:SF1">
    <property type="entry name" value="TRNA (MNM(5)S(2)U34)-METHYLTRANSFERASE, CHLOROPLASTIC"/>
    <property type="match status" value="1"/>
</dbReference>
<dbReference type="InterPro" id="IPR029063">
    <property type="entry name" value="SAM-dependent_MTases_sf"/>
</dbReference>